<name>A0A9D9NJ29_9BACT</name>
<keyword evidence="4 6" id="KW-0289">Folate biosynthesis</keyword>
<dbReference type="Proteomes" id="UP000823598">
    <property type="component" value="Unassembled WGS sequence"/>
</dbReference>
<keyword evidence="5 6" id="KW-0456">Lyase</keyword>
<evidence type="ECO:0000256" key="5">
    <source>
        <dbReference type="ARBA" id="ARBA00023239"/>
    </source>
</evidence>
<sequence>MKTTITLDRMRFYARHGVMEQERVTGNLFEVSVCVDYPFEEAMNDDELSGTLDYGEVYEIVRREMMIPSKLLEHVAGRIKSALENRFPEIAGGSVVVAKLRPPIPGATASASVRIEW</sequence>
<dbReference type="GO" id="GO:0005737">
    <property type="term" value="C:cytoplasm"/>
    <property type="evidence" value="ECO:0007669"/>
    <property type="project" value="TreeGrafter"/>
</dbReference>
<accession>A0A9D9NJ29</accession>
<feature type="domain" description="Dihydroneopterin aldolase/epimerase" evidence="7">
    <location>
        <begin position="5"/>
        <end position="117"/>
    </location>
</feature>
<reference evidence="8" key="1">
    <citation type="submission" date="2020-10" db="EMBL/GenBank/DDBJ databases">
        <authorList>
            <person name="Gilroy R."/>
        </authorList>
    </citation>
    <scope>NUCLEOTIDE SEQUENCE</scope>
    <source>
        <strain evidence="8">6919</strain>
    </source>
</reference>
<dbReference type="NCBIfam" id="TIGR00526">
    <property type="entry name" value="folB_dom"/>
    <property type="match status" value="1"/>
</dbReference>
<evidence type="ECO:0000313" key="8">
    <source>
        <dbReference type="EMBL" id="MBO8475471.1"/>
    </source>
</evidence>
<dbReference type="Pfam" id="PF02152">
    <property type="entry name" value="FolB"/>
    <property type="match status" value="1"/>
</dbReference>
<dbReference type="GO" id="GO:0046656">
    <property type="term" value="P:folic acid biosynthetic process"/>
    <property type="evidence" value="ECO:0007669"/>
    <property type="project" value="UniProtKB-UniRule"/>
</dbReference>
<organism evidence="8 9">
    <name type="scientific">Candidatus Limisoma faecipullorum</name>
    <dbReference type="NCBI Taxonomy" id="2840854"/>
    <lineage>
        <taxon>Bacteria</taxon>
        <taxon>Pseudomonadati</taxon>
        <taxon>Bacteroidota</taxon>
        <taxon>Bacteroidia</taxon>
        <taxon>Bacteroidales</taxon>
        <taxon>Candidatus Limisoma</taxon>
    </lineage>
</organism>
<dbReference type="InterPro" id="IPR006156">
    <property type="entry name" value="Dihydroneopterin_aldolase"/>
</dbReference>
<gene>
    <name evidence="8" type="primary">folB</name>
    <name evidence="8" type="ORF">IAB88_00580</name>
</gene>
<comment type="catalytic activity">
    <reaction evidence="1 6">
        <text>7,8-dihydroneopterin = 6-hydroxymethyl-7,8-dihydropterin + glycolaldehyde</text>
        <dbReference type="Rhea" id="RHEA:10540"/>
        <dbReference type="ChEBI" id="CHEBI:17001"/>
        <dbReference type="ChEBI" id="CHEBI:17071"/>
        <dbReference type="ChEBI" id="CHEBI:44841"/>
        <dbReference type="EC" id="4.1.2.25"/>
    </reaction>
</comment>
<evidence type="ECO:0000313" key="9">
    <source>
        <dbReference type="Proteomes" id="UP000823598"/>
    </source>
</evidence>
<dbReference type="NCBIfam" id="TIGR00525">
    <property type="entry name" value="folB"/>
    <property type="match status" value="1"/>
</dbReference>
<evidence type="ECO:0000256" key="4">
    <source>
        <dbReference type="ARBA" id="ARBA00022909"/>
    </source>
</evidence>
<dbReference type="GO" id="GO:0004150">
    <property type="term" value="F:dihydroneopterin aldolase activity"/>
    <property type="evidence" value="ECO:0007669"/>
    <property type="project" value="UniProtKB-UniRule"/>
</dbReference>
<dbReference type="GO" id="GO:0046654">
    <property type="term" value="P:tetrahydrofolate biosynthetic process"/>
    <property type="evidence" value="ECO:0007669"/>
    <property type="project" value="UniProtKB-UniRule"/>
</dbReference>
<dbReference type="AlphaFoldDB" id="A0A9D9NJ29"/>
<evidence type="ECO:0000256" key="6">
    <source>
        <dbReference type="RuleBase" id="RU362079"/>
    </source>
</evidence>
<dbReference type="EMBL" id="JADIMC010000010">
    <property type="protein sequence ID" value="MBO8475471.1"/>
    <property type="molecule type" value="Genomic_DNA"/>
</dbReference>
<reference evidence="8" key="2">
    <citation type="journal article" date="2021" name="PeerJ">
        <title>Extensive microbial diversity within the chicken gut microbiome revealed by metagenomics and culture.</title>
        <authorList>
            <person name="Gilroy R."/>
            <person name="Ravi A."/>
            <person name="Getino M."/>
            <person name="Pursley I."/>
            <person name="Horton D.L."/>
            <person name="Alikhan N.F."/>
            <person name="Baker D."/>
            <person name="Gharbi K."/>
            <person name="Hall N."/>
            <person name="Watson M."/>
            <person name="Adriaenssens E.M."/>
            <person name="Foster-Nyarko E."/>
            <person name="Jarju S."/>
            <person name="Secka A."/>
            <person name="Antonio M."/>
            <person name="Oren A."/>
            <person name="Chaudhuri R.R."/>
            <person name="La Ragione R."/>
            <person name="Hildebrand F."/>
            <person name="Pallen M.J."/>
        </authorList>
    </citation>
    <scope>NUCLEOTIDE SEQUENCE</scope>
    <source>
        <strain evidence="8">6919</strain>
    </source>
</reference>
<dbReference type="PANTHER" id="PTHR42844:SF1">
    <property type="entry name" value="DIHYDRONEOPTERIN ALDOLASE 1-RELATED"/>
    <property type="match status" value="1"/>
</dbReference>
<dbReference type="SUPFAM" id="SSF55620">
    <property type="entry name" value="Tetrahydrobiopterin biosynthesis enzymes-like"/>
    <property type="match status" value="1"/>
</dbReference>
<dbReference type="SMART" id="SM00905">
    <property type="entry name" value="FolB"/>
    <property type="match status" value="1"/>
</dbReference>
<evidence type="ECO:0000259" key="7">
    <source>
        <dbReference type="SMART" id="SM00905"/>
    </source>
</evidence>
<dbReference type="PANTHER" id="PTHR42844">
    <property type="entry name" value="DIHYDRONEOPTERIN ALDOLASE 1-RELATED"/>
    <property type="match status" value="1"/>
</dbReference>
<comment type="similarity">
    <text evidence="3 6">Belongs to the DHNA family.</text>
</comment>
<dbReference type="InterPro" id="IPR043133">
    <property type="entry name" value="GTP-CH-I_C/QueF"/>
</dbReference>
<protein>
    <recommendedName>
        <fullName evidence="6">7,8-dihydroneopterin aldolase</fullName>
        <ecNumber evidence="6">4.1.2.25</ecNumber>
    </recommendedName>
</protein>
<evidence type="ECO:0000256" key="2">
    <source>
        <dbReference type="ARBA" id="ARBA00005013"/>
    </source>
</evidence>
<proteinExistence type="inferred from homology"/>
<dbReference type="Gene3D" id="3.30.1130.10">
    <property type="match status" value="1"/>
</dbReference>
<evidence type="ECO:0000256" key="1">
    <source>
        <dbReference type="ARBA" id="ARBA00001353"/>
    </source>
</evidence>
<comment type="function">
    <text evidence="6">Catalyzes the conversion of 7,8-dihydroneopterin to 6-hydroxymethyl-7,8-dihydropterin.</text>
</comment>
<dbReference type="InterPro" id="IPR006157">
    <property type="entry name" value="FolB_dom"/>
</dbReference>
<comment type="caution">
    <text evidence="8">The sequence shown here is derived from an EMBL/GenBank/DDBJ whole genome shotgun (WGS) entry which is preliminary data.</text>
</comment>
<dbReference type="EC" id="4.1.2.25" evidence="6"/>
<evidence type="ECO:0000256" key="3">
    <source>
        <dbReference type="ARBA" id="ARBA00005708"/>
    </source>
</evidence>
<comment type="pathway">
    <text evidence="2 6">Cofactor biosynthesis; tetrahydrofolate biosynthesis; 2-amino-4-hydroxy-6-hydroxymethyl-7,8-dihydropteridine diphosphate from 7,8-dihydroneopterin triphosphate: step 3/4.</text>
</comment>